<evidence type="ECO:0000256" key="1">
    <source>
        <dbReference type="ARBA" id="ARBA00009995"/>
    </source>
</evidence>
<dbReference type="FunFam" id="3.40.50.2000:FF:000103">
    <property type="entry name" value="Glycosyltransferase"/>
    <property type="match status" value="1"/>
</dbReference>
<evidence type="ECO:0000313" key="6">
    <source>
        <dbReference type="EMBL" id="KAK9274401.1"/>
    </source>
</evidence>
<dbReference type="Gene3D" id="3.40.50.2000">
    <property type="entry name" value="Glycogen Phosphorylase B"/>
    <property type="match status" value="2"/>
</dbReference>
<dbReference type="PANTHER" id="PTHR48047:SF61">
    <property type="entry name" value="OS04G0273600 PROTEIN"/>
    <property type="match status" value="1"/>
</dbReference>
<dbReference type="Proteomes" id="UP001415857">
    <property type="component" value="Unassembled WGS sequence"/>
</dbReference>
<gene>
    <name evidence="6" type="ORF">L1049_019215</name>
</gene>
<sequence>MAQGHIMPFLALALEIEQKKGYTITFINTPQNIKKLRSSLPPNSTIRLLEIPFCSSDHGLPPNTENTDTLPFHLMLRFLESSSSLKPSFRALISNLFAEKQGHPPLCIVADMFFAWSAEVAHEFGVFHAIFNATGGYGMAVYHTLWLNLPHEKTNADEFLLPDFPEESRIHVKELPEHLRIAKSTDSWTVFQQKLFHEWLNADGFLFNTVEELDHVGLLYFRRKIRRPVWPIGPIVLSMGSQARAGKEVGITWEFCNKWLDTKPSNSVLYISFGSQSTLSASQMMQLAMALEASGKFFVWVVRPPLEFDVNFDFEVEKWLPKGFKQRMTEQKQGLLVQNWAPQWEILSHKSVSAFLSHCGWNSVLEALTNGVPIMAWPMGAEQDFNAKMLEEEMGVCVGVARGNGCEVRHEDIVKKIELVMSGTEKGEDMRRKACDVREVSKKAMKDEEGFKGSSVKAMDEFLNSALLIREKTRL</sequence>
<proteinExistence type="inferred from homology"/>
<reference evidence="6 7" key="1">
    <citation type="journal article" date="2024" name="Plant J.">
        <title>Genome sequences and population genomics reveal climatic adaptation and genomic divergence between two closely related sweetgum species.</title>
        <authorList>
            <person name="Xu W.Q."/>
            <person name="Ren C.Q."/>
            <person name="Zhang X.Y."/>
            <person name="Comes H.P."/>
            <person name="Liu X.H."/>
            <person name="Li Y.G."/>
            <person name="Kettle C.J."/>
            <person name="Jalonen R."/>
            <person name="Gaisberger H."/>
            <person name="Ma Y.Z."/>
            <person name="Qiu Y.X."/>
        </authorList>
    </citation>
    <scope>NUCLEOTIDE SEQUENCE [LARGE SCALE GENOMIC DNA]</scope>
    <source>
        <strain evidence="6">Hangzhou</strain>
    </source>
</reference>
<keyword evidence="2 4" id="KW-0328">Glycosyltransferase</keyword>
<keyword evidence="3 4" id="KW-0808">Transferase</keyword>
<accession>A0AAP0RB59</accession>
<dbReference type="EMBL" id="JBBPBK010000012">
    <property type="protein sequence ID" value="KAK9274401.1"/>
    <property type="molecule type" value="Genomic_DNA"/>
</dbReference>
<evidence type="ECO:0000256" key="5">
    <source>
        <dbReference type="RuleBase" id="RU362057"/>
    </source>
</evidence>
<keyword evidence="7" id="KW-1185">Reference proteome</keyword>
<dbReference type="GO" id="GO:0035251">
    <property type="term" value="F:UDP-glucosyltransferase activity"/>
    <property type="evidence" value="ECO:0007669"/>
    <property type="project" value="TreeGrafter"/>
</dbReference>
<protein>
    <recommendedName>
        <fullName evidence="5">Glycosyltransferase</fullName>
        <ecNumber evidence="5">2.4.1.-</ecNumber>
    </recommendedName>
</protein>
<dbReference type="CDD" id="cd03784">
    <property type="entry name" value="GT1_Gtf-like"/>
    <property type="match status" value="1"/>
</dbReference>
<dbReference type="PROSITE" id="PS00375">
    <property type="entry name" value="UDPGT"/>
    <property type="match status" value="1"/>
</dbReference>
<dbReference type="AlphaFoldDB" id="A0AAP0RB59"/>
<dbReference type="SUPFAM" id="SSF53756">
    <property type="entry name" value="UDP-Glycosyltransferase/glycogen phosphorylase"/>
    <property type="match status" value="1"/>
</dbReference>
<dbReference type="Pfam" id="PF00201">
    <property type="entry name" value="UDPGT"/>
    <property type="match status" value="1"/>
</dbReference>
<dbReference type="InterPro" id="IPR035595">
    <property type="entry name" value="UDP_glycos_trans_CS"/>
</dbReference>
<name>A0AAP0RB59_LIQFO</name>
<comment type="caution">
    <text evidence="6">The sequence shown here is derived from an EMBL/GenBank/DDBJ whole genome shotgun (WGS) entry which is preliminary data.</text>
</comment>
<dbReference type="InterPro" id="IPR002213">
    <property type="entry name" value="UDP_glucos_trans"/>
</dbReference>
<evidence type="ECO:0000313" key="7">
    <source>
        <dbReference type="Proteomes" id="UP001415857"/>
    </source>
</evidence>
<comment type="similarity">
    <text evidence="1 4">Belongs to the UDP-glycosyltransferase family.</text>
</comment>
<evidence type="ECO:0000256" key="2">
    <source>
        <dbReference type="ARBA" id="ARBA00022676"/>
    </source>
</evidence>
<evidence type="ECO:0000256" key="4">
    <source>
        <dbReference type="RuleBase" id="RU003718"/>
    </source>
</evidence>
<evidence type="ECO:0000256" key="3">
    <source>
        <dbReference type="ARBA" id="ARBA00022679"/>
    </source>
</evidence>
<dbReference type="FunFam" id="3.40.50.2000:FF:000064">
    <property type="entry name" value="Glycosyltransferase"/>
    <property type="match status" value="1"/>
</dbReference>
<dbReference type="PANTHER" id="PTHR48047">
    <property type="entry name" value="GLYCOSYLTRANSFERASE"/>
    <property type="match status" value="1"/>
</dbReference>
<organism evidence="6 7">
    <name type="scientific">Liquidambar formosana</name>
    <name type="common">Formosan gum</name>
    <dbReference type="NCBI Taxonomy" id="63359"/>
    <lineage>
        <taxon>Eukaryota</taxon>
        <taxon>Viridiplantae</taxon>
        <taxon>Streptophyta</taxon>
        <taxon>Embryophyta</taxon>
        <taxon>Tracheophyta</taxon>
        <taxon>Spermatophyta</taxon>
        <taxon>Magnoliopsida</taxon>
        <taxon>eudicotyledons</taxon>
        <taxon>Gunneridae</taxon>
        <taxon>Pentapetalae</taxon>
        <taxon>Saxifragales</taxon>
        <taxon>Altingiaceae</taxon>
        <taxon>Liquidambar</taxon>
    </lineage>
</organism>
<dbReference type="EC" id="2.4.1.-" evidence="5"/>